<evidence type="ECO:0000259" key="7">
    <source>
        <dbReference type="PROSITE" id="PS51007"/>
    </source>
</evidence>
<evidence type="ECO:0000256" key="6">
    <source>
        <dbReference type="SAM" id="SignalP"/>
    </source>
</evidence>
<dbReference type="NCBIfam" id="TIGR02604">
    <property type="entry name" value="Piru_Ver_Nterm"/>
    <property type="match status" value="1"/>
</dbReference>
<dbReference type="InterPro" id="IPR055557">
    <property type="entry name" value="DUF7133"/>
</dbReference>
<dbReference type="EMBL" id="CAMXCT010000001">
    <property type="protein sequence ID" value="CAI3971808.1"/>
    <property type="molecule type" value="Genomic_DNA"/>
</dbReference>
<feature type="chain" id="PRO_5043271745" evidence="6">
    <location>
        <begin position="29"/>
        <end position="1761"/>
    </location>
</feature>
<dbReference type="Gene3D" id="1.10.760.10">
    <property type="entry name" value="Cytochrome c-like domain"/>
    <property type="match status" value="1"/>
</dbReference>
<proteinExistence type="predicted"/>
<dbReference type="InterPro" id="IPR036909">
    <property type="entry name" value="Cyt_c-like_dom_sf"/>
</dbReference>
<keyword evidence="11" id="KW-1185">Reference proteome</keyword>
<gene>
    <name evidence="8" type="ORF">C1SCF055_LOCUS398</name>
</gene>
<dbReference type="GO" id="GO:0016787">
    <property type="term" value="F:hydrolase activity"/>
    <property type="evidence" value="ECO:0007669"/>
    <property type="project" value="UniProtKB-KW"/>
</dbReference>
<evidence type="ECO:0000256" key="5">
    <source>
        <dbReference type="SAM" id="MobiDB-lite"/>
    </source>
</evidence>
<reference evidence="8" key="1">
    <citation type="submission" date="2022-10" db="EMBL/GenBank/DDBJ databases">
        <authorList>
            <person name="Chen Y."/>
            <person name="Dougan E. K."/>
            <person name="Chan C."/>
            <person name="Rhodes N."/>
            <person name="Thang M."/>
        </authorList>
    </citation>
    <scope>NUCLEOTIDE SEQUENCE</scope>
</reference>
<dbReference type="SUPFAM" id="SSF69318">
    <property type="entry name" value="Integrin alpha N-terminal domain"/>
    <property type="match status" value="1"/>
</dbReference>
<evidence type="ECO:0000313" key="10">
    <source>
        <dbReference type="EMBL" id="CAL4759120.1"/>
    </source>
</evidence>
<dbReference type="PROSITE" id="PS51007">
    <property type="entry name" value="CYTC"/>
    <property type="match status" value="1"/>
</dbReference>
<dbReference type="PANTHER" id="PTHR33546:SF1">
    <property type="entry name" value="LARGE, MULTIFUNCTIONAL SECRETED PROTEIN"/>
    <property type="match status" value="1"/>
</dbReference>
<dbReference type="PANTHER" id="PTHR33546">
    <property type="entry name" value="LARGE, MULTIFUNCTIONAL SECRETED PROTEIN-RELATED"/>
    <property type="match status" value="1"/>
</dbReference>
<evidence type="ECO:0000313" key="9">
    <source>
        <dbReference type="EMBL" id="CAL1125183.1"/>
    </source>
</evidence>
<evidence type="ECO:0000256" key="2">
    <source>
        <dbReference type="ARBA" id="ARBA00022723"/>
    </source>
</evidence>
<dbReference type="GO" id="GO:0046872">
    <property type="term" value="F:metal ion binding"/>
    <property type="evidence" value="ECO:0007669"/>
    <property type="project" value="UniProtKB-KW"/>
</dbReference>
<dbReference type="Pfam" id="PF23500">
    <property type="entry name" value="DUF7133"/>
    <property type="match status" value="1"/>
</dbReference>
<dbReference type="GO" id="GO:0020037">
    <property type="term" value="F:heme binding"/>
    <property type="evidence" value="ECO:0007669"/>
    <property type="project" value="InterPro"/>
</dbReference>
<protein>
    <submittedName>
        <fullName evidence="10">Glycosyl hydrolase ecdE</fullName>
    </submittedName>
</protein>
<dbReference type="InterPro" id="IPR013427">
    <property type="entry name" value="Haem-bd_dom_put"/>
</dbReference>
<keyword evidence="10" id="KW-0378">Hydrolase</keyword>
<keyword evidence="1 4" id="KW-0349">Heme</keyword>
<dbReference type="InterPro" id="IPR028994">
    <property type="entry name" value="Integrin_alpha_N"/>
</dbReference>
<dbReference type="EMBL" id="CAMXCT020000001">
    <property type="protein sequence ID" value="CAL1125183.1"/>
    <property type="molecule type" value="Genomic_DNA"/>
</dbReference>
<reference evidence="9" key="2">
    <citation type="submission" date="2024-04" db="EMBL/GenBank/DDBJ databases">
        <authorList>
            <person name="Chen Y."/>
            <person name="Shah S."/>
            <person name="Dougan E. K."/>
            <person name="Thang M."/>
            <person name="Chan C."/>
        </authorList>
    </citation>
    <scope>NUCLEOTIDE SEQUENCE [LARGE SCALE GENOMIC DNA]</scope>
</reference>
<organism evidence="8">
    <name type="scientific">Cladocopium goreaui</name>
    <dbReference type="NCBI Taxonomy" id="2562237"/>
    <lineage>
        <taxon>Eukaryota</taxon>
        <taxon>Sar</taxon>
        <taxon>Alveolata</taxon>
        <taxon>Dinophyceae</taxon>
        <taxon>Suessiales</taxon>
        <taxon>Symbiodiniaceae</taxon>
        <taxon>Cladocopium</taxon>
    </lineage>
</organism>
<dbReference type="SUPFAM" id="SSF46626">
    <property type="entry name" value="Cytochrome c"/>
    <property type="match status" value="1"/>
</dbReference>
<dbReference type="Gene3D" id="1.25.10.10">
    <property type="entry name" value="Leucine-rich Repeat Variant"/>
    <property type="match status" value="2"/>
</dbReference>
<dbReference type="InterPro" id="IPR010496">
    <property type="entry name" value="AL/BT2_dom"/>
</dbReference>
<dbReference type="Gene3D" id="2.130.10.130">
    <property type="entry name" value="Integrin alpha, N-terminal"/>
    <property type="match status" value="2"/>
</dbReference>
<keyword evidence="6" id="KW-0732">Signal</keyword>
<dbReference type="InterPro" id="IPR009056">
    <property type="entry name" value="Cyt_c-like_dom"/>
</dbReference>
<dbReference type="InterPro" id="IPR011042">
    <property type="entry name" value="6-blade_b-propeller_TolB-like"/>
</dbReference>
<evidence type="ECO:0000313" key="11">
    <source>
        <dbReference type="Proteomes" id="UP001152797"/>
    </source>
</evidence>
<keyword evidence="3 4" id="KW-0408">Iron</keyword>
<evidence type="ECO:0000256" key="4">
    <source>
        <dbReference type="PROSITE-ProRule" id="PRU00433"/>
    </source>
</evidence>
<dbReference type="InterPro" id="IPR011041">
    <property type="entry name" value="Quinoprot_gluc/sorb_DH_b-prop"/>
</dbReference>
<dbReference type="Pfam" id="PF06439">
    <property type="entry name" value="3keto-disac_hyd"/>
    <property type="match status" value="1"/>
</dbReference>
<keyword evidence="2 4" id="KW-0479">Metal-binding</keyword>
<dbReference type="OrthoDB" id="10022113at2759"/>
<dbReference type="EMBL" id="CAMXCT030000001">
    <property type="protein sequence ID" value="CAL4759120.1"/>
    <property type="molecule type" value="Genomic_DNA"/>
</dbReference>
<name>A0A9P1FDC4_9DINO</name>
<dbReference type="Gene3D" id="2.60.120.560">
    <property type="entry name" value="Exo-inulinase, domain 1"/>
    <property type="match status" value="1"/>
</dbReference>
<accession>A0A9P1FDC4</accession>
<dbReference type="SUPFAM" id="SSF50952">
    <property type="entry name" value="Soluble quinoprotein glucose dehydrogenase"/>
    <property type="match status" value="1"/>
</dbReference>
<evidence type="ECO:0000256" key="3">
    <source>
        <dbReference type="ARBA" id="ARBA00023004"/>
    </source>
</evidence>
<dbReference type="NCBIfam" id="TIGR02603">
    <property type="entry name" value="CxxCH_TIGR02603"/>
    <property type="match status" value="1"/>
</dbReference>
<dbReference type="InterPro" id="IPR013428">
    <property type="entry name" value="Membrane-bound_put_N"/>
</dbReference>
<sequence>MIAVQRTACCLLAVGTLILSFPVDRALGEDKQLHSFRKKQLTNVFYGEGANIGDFNHDGKMDLVSGPYWYAGPEFKERHEYYTAKPYDKAGYSDNFFTFTDDINGDEWDDILVIGFPGKEAFWYENPQGGSGLWPRHEAFDVVDNESPTYLDLTGDGKKELVFHTRGQFGWAGPDPSDPTKPWQFHRISPPGPYPKFTHGLGVGDVNGDGKMDILEKNGWFEQPAQGAANTDEMWKRHEFSFSGPGGSQMYVYDVNNDGLNDVITSLAAHAYGLAWYEQVESDGEIDFKKHVIMGQKPEESPYGLVFSQLHAVELADMDSDGVLDIVTGKRHWAHGGHDPDGNLPAVSYWFKTVRHDDGSVSFIPYQIDENSGVGTMVAVGDINGDDLIDVIVGNKLGTFVLIHETKAVSDEEWQEAQPKRVDGQADAGSQKPDKNAGVLPKGADGNPLNLDFESGTLEGWVAEGDAFENQPIDGDTVASRRGDMSSQHQGRYWIGTFEVGGDKPKGTLTSAPFKVTQPFASFLVAGGHWTTSRVELVSAETEEPFYVVSGEDTENLGRVVVDLKSQLGKEMFVRIVDHSIRGWGHINFDDFRFHEEEPKFENVRRIEPLDEYANAGLEPEEAAAAMTVPEGFSVTCFAGEPDVHQPIGFTIDDRGRLWVAEAYSYPQRLPEDEARDRILIFEDNDGDGKFDKRTVFTEGLNLVSGLEVGFGGVWVGAAPNFMFIPDRNQDDKPDGPPEVLLDGWGYHDTHETLNAFIWGPDGWLYGCHGVFTHSMVGVPGTPKEERIPLNAGIWRYHPTKHVFEVFAHGTSNPWGVDFDDTGQSILTCCVIPHLFHVIQGARYRRQAGQHFNQFTYDDIKTIAKHRHWVGATPHLGNNRSDRAGGGHAHSGAMIYLGGTWPEEYRNKVFMNNIHGNRLNVDQIARNGSGFVGDRSPDFLLANDSWSQLMNFRYGPDGQVYMIDWYDKNACHHPKYSVHDRTNGRIFKIAYGETDPVDVDLKQLSNEELVALQLDENDWYVRHARRILQERGPNEAVHAALTKIAFKNPDITRQLRGLWALHVTGGLTSELIDRGLNSPEEMVRAWTIQLALEDRQASDELLSQLVEMAGNDPSPVVRRYLASAADRLGIDERVEIVRALVSHDEDAGDHNLPLMYWYALEPIAGENMQLGLEIAAAAKLQPILAYTVRRIGSSGEPEAVDLLVDNLAKMSDEASQRTVLAGLSEALKGRRQVEMPKSWPKTFREMASTAPADIRSELMSLAVKFGDPMALAVMRELVADGDAELATRRTALASLVSAKDPELPELLHALLEDEALRGGALRALAGYNHQDSPAKIITVYPKLTQSEKRDALNTLAARSTTALAMLAAVGEDKIPSRDLTADLIRQLRNLKDKNIEEQITTVWGTVQESSEDKVALIARYRELLEKKPETEPDVALGRSVFNKTCAQCHKLFGTGKTVGPEITGSNRANLEYVLTNVLDPSALIGKDYVAQVIITDDGRVVTGIVRQETEDALVVATANETIVIPRDEIDEMEPSTKSMMPDDILKPLSENELRALVAYLASPQQVPMLATVDNAGSFFNAVDLTGWQGDTSLWSVENGELVGRTKGLGHNEFLVSDFSIGDFRLKFEVKLVDNRGNSGVQFRSKSLEGGSVEGYQADIGVGWWGKLYEEHGRGLLWKKSGDDLIRPGEWNTYEIVAVGDRIRTYLNGKQSVDFVDPTGAKRGIIALQLHSGGPTELDAFLKCWAVVTMGVWSFWCGRHLL</sequence>
<dbReference type="GO" id="GO:0009055">
    <property type="term" value="F:electron transfer activity"/>
    <property type="evidence" value="ECO:0007669"/>
    <property type="project" value="InterPro"/>
</dbReference>
<feature type="region of interest" description="Disordered" evidence="5">
    <location>
        <begin position="411"/>
        <end position="449"/>
    </location>
</feature>
<evidence type="ECO:0000256" key="1">
    <source>
        <dbReference type="ARBA" id="ARBA00022617"/>
    </source>
</evidence>
<dbReference type="Proteomes" id="UP001152797">
    <property type="component" value="Unassembled WGS sequence"/>
</dbReference>
<comment type="caution">
    <text evidence="8">The sequence shown here is derived from an EMBL/GenBank/DDBJ whole genome shotgun (WGS) entry which is preliminary data.</text>
</comment>
<evidence type="ECO:0000313" key="8">
    <source>
        <dbReference type="EMBL" id="CAI3971808.1"/>
    </source>
</evidence>
<feature type="domain" description="Cytochrome c" evidence="7">
    <location>
        <begin position="1432"/>
        <end position="1564"/>
    </location>
</feature>
<dbReference type="Gene3D" id="2.120.10.30">
    <property type="entry name" value="TolB, C-terminal domain"/>
    <property type="match status" value="1"/>
</dbReference>
<dbReference type="InterPro" id="IPR011989">
    <property type="entry name" value="ARM-like"/>
</dbReference>
<feature type="signal peptide" evidence="6">
    <location>
        <begin position="1"/>
        <end position="28"/>
    </location>
</feature>